<dbReference type="SUPFAM" id="SSF53383">
    <property type="entry name" value="PLP-dependent transferases"/>
    <property type="match status" value="1"/>
</dbReference>
<keyword evidence="4" id="KW-0489">Methyltransferase</keyword>
<proteinExistence type="predicted"/>
<dbReference type="PANTHER" id="PTHR11680">
    <property type="entry name" value="SERINE HYDROXYMETHYLTRANSFERASE"/>
    <property type="match status" value="1"/>
</dbReference>
<evidence type="ECO:0000259" key="3">
    <source>
        <dbReference type="Pfam" id="PF00464"/>
    </source>
</evidence>
<protein>
    <submittedName>
        <fullName evidence="4">Serine hydroxymethyltransferase</fullName>
    </submittedName>
</protein>
<dbReference type="EMBL" id="AUZY01011068">
    <property type="protein sequence ID" value="EQD36153.1"/>
    <property type="molecule type" value="Genomic_DNA"/>
</dbReference>
<gene>
    <name evidence="4" type="ORF">B1B_16618</name>
</gene>
<dbReference type="InterPro" id="IPR049943">
    <property type="entry name" value="Ser_HO-MeTrfase-like"/>
</dbReference>
<dbReference type="InterPro" id="IPR015424">
    <property type="entry name" value="PyrdxlP-dep_Trfase"/>
</dbReference>
<dbReference type="Gene3D" id="3.40.640.10">
    <property type="entry name" value="Type I PLP-dependent aspartate aminotransferase-like (Major domain)"/>
    <property type="match status" value="1"/>
</dbReference>
<keyword evidence="2" id="KW-0663">Pyridoxal phosphate</keyword>
<dbReference type="GO" id="GO:0032259">
    <property type="term" value="P:methylation"/>
    <property type="evidence" value="ECO:0007669"/>
    <property type="project" value="UniProtKB-KW"/>
</dbReference>
<dbReference type="GO" id="GO:0008168">
    <property type="term" value="F:methyltransferase activity"/>
    <property type="evidence" value="ECO:0007669"/>
    <property type="project" value="UniProtKB-KW"/>
</dbReference>
<evidence type="ECO:0000313" key="4">
    <source>
        <dbReference type="EMBL" id="EQD36153.1"/>
    </source>
</evidence>
<evidence type="ECO:0000256" key="2">
    <source>
        <dbReference type="ARBA" id="ARBA00022898"/>
    </source>
</evidence>
<comment type="cofactor">
    <cofactor evidence="1">
        <name>pyridoxal 5'-phosphate</name>
        <dbReference type="ChEBI" id="CHEBI:597326"/>
    </cofactor>
</comment>
<dbReference type="InterPro" id="IPR015421">
    <property type="entry name" value="PyrdxlP-dep_Trfase_major"/>
</dbReference>
<dbReference type="Gene3D" id="3.90.1150.10">
    <property type="entry name" value="Aspartate Aminotransferase, domain 1"/>
    <property type="match status" value="1"/>
</dbReference>
<dbReference type="PANTHER" id="PTHR11680:SF35">
    <property type="entry name" value="SERINE HYDROXYMETHYLTRANSFERASE 1"/>
    <property type="match status" value="1"/>
</dbReference>
<dbReference type="GO" id="GO:0004372">
    <property type="term" value="F:glycine hydroxymethyltransferase activity"/>
    <property type="evidence" value="ECO:0007669"/>
    <property type="project" value="TreeGrafter"/>
</dbReference>
<feature type="non-terminal residue" evidence="4">
    <location>
        <position position="160"/>
    </location>
</feature>
<dbReference type="GO" id="GO:0046653">
    <property type="term" value="P:tetrahydrofolate metabolic process"/>
    <property type="evidence" value="ECO:0007669"/>
    <property type="project" value="TreeGrafter"/>
</dbReference>
<accession>T0YSN3</accession>
<evidence type="ECO:0000256" key="1">
    <source>
        <dbReference type="ARBA" id="ARBA00001933"/>
    </source>
</evidence>
<dbReference type="Pfam" id="PF00464">
    <property type="entry name" value="SHMT"/>
    <property type="match status" value="1"/>
</dbReference>
<dbReference type="AlphaFoldDB" id="T0YSN3"/>
<keyword evidence="4" id="KW-0808">Transferase</keyword>
<reference evidence="4" key="2">
    <citation type="journal article" date="2014" name="ISME J.">
        <title>Microbial stratification in low pH oxic and suboxic macroscopic growths along an acid mine drainage.</title>
        <authorList>
            <person name="Mendez-Garcia C."/>
            <person name="Mesa V."/>
            <person name="Sprenger R.R."/>
            <person name="Richter M."/>
            <person name="Diez M.S."/>
            <person name="Solano J."/>
            <person name="Bargiela R."/>
            <person name="Golyshina O.V."/>
            <person name="Manteca A."/>
            <person name="Ramos J.L."/>
            <person name="Gallego J.R."/>
            <person name="Llorente I."/>
            <person name="Martins Dos Santos V.A."/>
            <person name="Jensen O.N."/>
            <person name="Pelaez A.I."/>
            <person name="Sanchez J."/>
            <person name="Ferrer M."/>
        </authorList>
    </citation>
    <scope>NUCLEOTIDE SEQUENCE</scope>
</reference>
<organism evidence="4">
    <name type="scientific">mine drainage metagenome</name>
    <dbReference type="NCBI Taxonomy" id="410659"/>
    <lineage>
        <taxon>unclassified sequences</taxon>
        <taxon>metagenomes</taxon>
        <taxon>ecological metagenomes</taxon>
    </lineage>
</organism>
<dbReference type="GO" id="GO:0005829">
    <property type="term" value="C:cytosol"/>
    <property type="evidence" value="ECO:0007669"/>
    <property type="project" value="TreeGrafter"/>
</dbReference>
<reference evidence="4" key="1">
    <citation type="submission" date="2013-08" db="EMBL/GenBank/DDBJ databases">
        <authorList>
            <person name="Mendez C."/>
            <person name="Richter M."/>
            <person name="Ferrer M."/>
            <person name="Sanchez J."/>
        </authorList>
    </citation>
    <scope>NUCLEOTIDE SEQUENCE</scope>
</reference>
<dbReference type="GO" id="GO:0030170">
    <property type="term" value="F:pyridoxal phosphate binding"/>
    <property type="evidence" value="ECO:0007669"/>
    <property type="project" value="TreeGrafter"/>
</dbReference>
<dbReference type="InterPro" id="IPR039429">
    <property type="entry name" value="SHMT-like_dom"/>
</dbReference>
<name>T0YSN3_9ZZZZ</name>
<dbReference type="GO" id="GO:0019264">
    <property type="term" value="P:glycine biosynthetic process from serine"/>
    <property type="evidence" value="ECO:0007669"/>
    <property type="project" value="TreeGrafter"/>
</dbReference>
<comment type="caution">
    <text evidence="4">The sequence shown here is derived from an EMBL/GenBank/DDBJ whole genome shotgun (WGS) entry which is preliminary data.</text>
</comment>
<sequence>MVLCREQHAKAVDKSVFPGAQGGPLLHAIAGKAVALKAWGDQDMADYAQRVVGNARRLAEGLMAEDIRLVSGGTDNHLMLIDLRPLGLTGRQVQEAFDRAGITVNRNSIPFDQASKFNPSGIRLGTPAVTTRGMGPAEMDEIARLVALLIHNLGDGGGLR</sequence>
<dbReference type="InterPro" id="IPR015422">
    <property type="entry name" value="PyrdxlP-dep_Trfase_small"/>
</dbReference>
<feature type="domain" description="Serine hydroxymethyltransferase-like" evidence="3">
    <location>
        <begin position="6"/>
        <end position="145"/>
    </location>
</feature>